<accession>A0A4Q1BVA7</accession>
<comment type="similarity">
    <text evidence="1">Belongs to the oxoprolinase family.</text>
</comment>
<dbReference type="PANTHER" id="PTHR11365:SF2">
    <property type="entry name" value="5-OXOPROLINASE"/>
    <property type="match status" value="1"/>
</dbReference>
<dbReference type="GO" id="GO:0017168">
    <property type="term" value="F:5-oxoprolinase (ATP-hydrolyzing) activity"/>
    <property type="evidence" value="ECO:0007669"/>
    <property type="project" value="TreeGrafter"/>
</dbReference>
<feature type="domain" description="Hydantoinase/oxoprolinase N-terminal" evidence="5">
    <location>
        <begin position="17"/>
        <end position="230"/>
    </location>
</feature>
<dbReference type="InterPro" id="IPR045079">
    <property type="entry name" value="Oxoprolinase-like"/>
</dbReference>
<name>A0A4Q1BVA7_TREME</name>
<evidence type="ECO:0000313" key="7">
    <source>
        <dbReference type="EMBL" id="RXK42055.1"/>
    </source>
</evidence>
<sequence length="1361" mass="148658">MVSLKAADGSPRDDLVRIAIDRGGTFTDAICSRPGEDDIVVKLLSVDPNNYEDAPTEAIRRILSQLQPDRKPVPKDQSLSLDRIESIRMGTTVSTNALLERQGEKCALVTSKGWGDVLLIGMQARPDIFDLSIRKLAFLYDEVVEIKERITPVQSLVCPDVPIPKSDKNDITNTTTSEPIRILHRPDPKEVHEKLDALWSKGIKSIAIAFVHSYLWNDHEQLIAEIAEKKGFQVSVSSQLQPMIKLVSRANSSIADAYLTPVTRRYIESFAAGFQGGLEAFGNKLLFMQSDGGLCTWNHFSGLRAILSGPAGGVVGYSKTCYDGELGSPLIAVDMGGTSTDVSRYAGKLEHVFETTTAEVIIQAPQLDISTVAAGGGSRLFYRHGMFVVGPESATAHPGPACYRKGGPLAVTDANLILGRLLPEHFPKIFGPNENEALDMEASRALFDQLTQEINHGKSEKLSVEQVAAGFLRVANETMCRPIRTLTEARGFECASHHLVMFGGAGGQHGCAIATTLGIRRLIIPRLSSLLSAHGMALADVVRELSEPAAFTVKDNKDNAAISERMDALVQTATGKLRKQGFPDERIECETYLNCRYHGSSTQLMIERPADGNYEQKFYSEHKREFGFNLSGRDVLVDDIRVRAVGKSLGAESRSPYKDLKECELREWTGQGEIRKVYFEQGGWMESRIVPLAMLSPGEQVKGPAIIFDNTQTILVEPTHIATSLPEHIIIDLVEETVVKRKVELGDYDHVDPVQLSVYGHRLMGIAEQMGDILRKISISINIKERLDYSCAIFSADGGLVANAPHIPCHLGAMSHAVRHQAKIHGDTLEEGDVLLSNHPAAGGSHLPDLTVIMPAFHAGKIIFWTAARAHHADIGGIRAGSMPPFSKELREEGAQTRSFKLVRKGEFDEEGLKKIMYDEPARYPGCSGTRTWSDNLSDLHAQVAACHRGALLITNLVNEQTLEVVQYYMNAIMLTAERAVRDLLRHVSKKFGGKPLEAVDWLDDGTMLVLKVTIDEESGSAVFDFTGTSEQVYGNLNTPTAILYSAIIYVLRSLIVSDLPLNQGCLCPITVIVPPESLLAPGEEVAVCAGNVESSQRVTDVILKAFHACAASQGGCNNLTFGVGPTEVNGKVVPGFGYYETIAGGAGAGPNWEGQSCVHVHMTNTAIGDVEITERIYPVIINQFSRRPNTGGEGRYKGGDGCIRDITFTKKLDVAILSQRRVIPPYGMAGGEPGKVGANYWYRSRKQSGKKRKGEGDDDYEPNDKNDDRDSGRGQGWEKKIEEEEEERKEEWTIINLGGSNQCSVNEGDRIIIHTPGGGGFGVPGTIDDRLDDEVYKRSILPPVRAGGSLATLRMTALSN</sequence>
<evidence type="ECO:0000259" key="3">
    <source>
        <dbReference type="Pfam" id="PF01968"/>
    </source>
</evidence>
<evidence type="ECO:0008006" key="9">
    <source>
        <dbReference type="Google" id="ProtNLM"/>
    </source>
</evidence>
<dbReference type="EMBL" id="SDIL01000004">
    <property type="protein sequence ID" value="RXK42055.1"/>
    <property type="molecule type" value="Genomic_DNA"/>
</dbReference>
<dbReference type="Proteomes" id="UP000289152">
    <property type="component" value="Unassembled WGS sequence"/>
</dbReference>
<dbReference type="Pfam" id="PF02538">
    <property type="entry name" value="Hydantoinase_B"/>
    <property type="match status" value="1"/>
</dbReference>
<dbReference type="InterPro" id="IPR049517">
    <property type="entry name" value="ACX-like_C"/>
</dbReference>
<evidence type="ECO:0000256" key="2">
    <source>
        <dbReference type="SAM" id="MobiDB-lite"/>
    </source>
</evidence>
<dbReference type="FunCoup" id="A0A4Q1BVA7">
    <property type="interactions" value="92"/>
</dbReference>
<feature type="domain" description="Acetophenone carboxylase-like C-terminal" evidence="6">
    <location>
        <begin position="674"/>
        <end position="734"/>
    </location>
</feature>
<dbReference type="Pfam" id="PF19278">
    <property type="entry name" value="Hydant_A_C"/>
    <property type="match status" value="1"/>
</dbReference>
<feature type="region of interest" description="Disordered" evidence="2">
    <location>
        <begin position="1247"/>
        <end position="1286"/>
    </location>
</feature>
<reference evidence="7 8" key="1">
    <citation type="submission" date="2016-06" db="EMBL/GenBank/DDBJ databases">
        <title>Evolution of pathogenesis and genome organization in the Tremellales.</title>
        <authorList>
            <person name="Cuomo C."/>
            <person name="Litvintseva A."/>
            <person name="Heitman J."/>
            <person name="Chen Y."/>
            <person name="Sun S."/>
            <person name="Springer D."/>
            <person name="Dromer F."/>
            <person name="Young S."/>
            <person name="Zeng Q."/>
            <person name="Chapman S."/>
            <person name="Gujja S."/>
            <person name="Saif S."/>
            <person name="Birren B."/>
        </authorList>
    </citation>
    <scope>NUCLEOTIDE SEQUENCE [LARGE SCALE GENOMIC DNA]</scope>
    <source>
        <strain evidence="7 8">ATCC 28783</strain>
    </source>
</reference>
<organism evidence="7 8">
    <name type="scientific">Tremella mesenterica</name>
    <name type="common">Jelly fungus</name>
    <dbReference type="NCBI Taxonomy" id="5217"/>
    <lineage>
        <taxon>Eukaryota</taxon>
        <taxon>Fungi</taxon>
        <taxon>Dikarya</taxon>
        <taxon>Basidiomycota</taxon>
        <taxon>Agaricomycotina</taxon>
        <taxon>Tremellomycetes</taxon>
        <taxon>Tremellales</taxon>
        <taxon>Tremellaceae</taxon>
        <taxon>Tremella</taxon>
    </lineage>
</organism>
<feature type="domain" description="Hydantoinase A/oxoprolinase" evidence="3">
    <location>
        <begin position="249"/>
        <end position="544"/>
    </location>
</feature>
<dbReference type="VEuPathDB" id="FungiDB:TREMEDRAFT_67004"/>
<evidence type="ECO:0000256" key="1">
    <source>
        <dbReference type="ARBA" id="ARBA00010403"/>
    </source>
</evidence>
<dbReference type="InParanoid" id="A0A4Q1BVA7"/>
<feature type="compositionally biased region" description="Basic and acidic residues" evidence="2">
    <location>
        <begin position="1263"/>
        <end position="1283"/>
    </location>
</feature>
<comment type="caution">
    <text evidence="7">The sequence shown here is derived from an EMBL/GenBank/DDBJ whole genome shotgun (WGS) entry which is preliminary data.</text>
</comment>
<dbReference type="InterPro" id="IPR008040">
    <property type="entry name" value="Hydant_A_N"/>
</dbReference>
<evidence type="ECO:0000259" key="6">
    <source>
        <dbReference type="Pfam" id="PF19278"/>
    </source>
</evidence>
<dbReference type="Pfam" id="PF01968">
    <property type="entry name" value="Hydantoinase_A"/>
    <property type="match status" value="1"/>
</dbReference>
<dbReference type="InterPro" id="IPR003692">
    <property type="entry name" value="Hydantoinase_B"/>
</dbReference>
<evidence type="ECO:0000313" key="8">
    <source>
        <dbReference type="Proteomes" id="UP000289152"/>
    </source>
</evidence>
<feature type="domain" description="Hydantoinase B/oxoprolinase" evidence="4">
    <location>
        <begin position="752"/>
        <end position="1325"/>
    </location>
</feature>
<dbReference type="GO" id="GO:0005829">
    <property type="term" value="C:cytosol"/>
    <property type="evidence" value="ECO:0007669"/>
    <property type="project" value="TreeGrafter"/>
</dbReference>
<keyword evidence="8" id="KW-1185">Reference proteome</keyword>
<dbReference type="GO" id="GO:0006749">
    <property type="term" value="P:glutathione metabolic process"/>
    <property type="evidence" value="ECO:0007669"/>
    <property type="project" value="TreeGrafter"/>
</dbReference>
<gene>
    <name evidence="7" type="ORF">M231_00777</name>
</gene>
<protein>
    <recommendedName>
        <fullName evidence="9">5-oxoprolinase (ATP-hydrolysing)</fullName>
    </recommendedName>
</protein>
<evidence type="ECO:0000259" key="5">
    <source>
        <dbReference type="Pfam" id="PF05378"/>
    </source>
</evidence>
<evidence type="ECO:0000259" key="4">
    <source>
        <dbReference type="Pfam" id="PF02538"/>
    </source>
</evidence>
<dbReference type="InterPro" id="IPR002821">
    <property type="entry name" value="Hydantoinase_A"/>
</dbReference>
<dbReference type="STRING" id="5217.A0A4Q1BVA7"/>
<dbReference type="Pfam" id="PF05378">
    <property type="entry name" value="Hydant_A_N"/>
    <property type="match status" value="1"/>
</dbReference>
<proteinExistence type="inferred from homology"/>
<dbReference type="PANTHER" id="PTHR11365">
    <property type="entry name" value="5-OXOPROLINASE RELATED"/>
    <property type="match status" value="1"/>
</dbReference>
<dbReference type="OrthoDB" id="3643at2759"/>